<name>A0A3M7T6C8_BRAPC</name>
<evidence type="ECO:0000313" key="2">
    <source>
        <dbReference type="Proteomes" id="UP000276133"/>
    </source>
</evidence>
<dbReference type="AlphaFoldDB" id="A0A3M7T6C8"/>
<protein>
    <submittedName>
        <fullName evidence="1">Uncharacterized protein</fullName>
    </submittedName>
</protein>
<organism evidence="1 2">
    <name type="scientific">Brachionus plicatilis</name>
    <name type="common">Marine rotifer</name>
    <name type="synonym">Brachionus muelleri</name>
    <dbReference type="NCBI Taxonomy" id="10195"/>
    <lineage>
        <taxon>Eukaryota</taxon>
        <taxon>Metazoa</taxon>
        <taxon>Spiralia</taxon>
        <taxon>Gnathifera</taxon>
        <taxon>Rotifera</taxon>
        <taxon>Eurotatoria</taxon>
        <taxon>Monogononta</taxon>
        <taxon>Pseudotrocha</taxon>
        <taxon>Ploima</taxon>
        <taxon>Brachionidae</taxon>
        <taxon>Brachionus</taxon>
    </lineage>
</organism>
<comment type="caution">
    <text evidence="1">The sequence shown here is derived from an EMBL/GenBank/DDBJ whole genome shotgun (WGS) entry which is preliminary data.</text>
</comment>
<dbReference type="Proteomes" id="UP000276133">
    <property type="component" value="Unassembled WGS sequence"/>
</dbReference>
<keyword evidence="2" id="KW-1185">Reference proteome</keyword>
<dbReference type="EMBL" id="REGN01000218">
    <property type="protein sequence ID" value="RNA43521.1"/>
    <property type="molecule type" value="Genomic_DNA"/>
</dbReference>
<accession>A0A3M7T6C8</accession>
<evidence type="ECO:0000313" key="1">
    <source>
        <dbReference type="EMBL" id="RNA43521.1"/>
    </source>
</evidence>
<proteinExistence type="predicted"/>
<reference evidence="1 2" key="1">
    <citation type="journal article" date="2018" name="Sci. Rep.">
        <title>Genomic signatures of local adaptation to the degree of environmental predictability in rotifers.</title>
        <authorList>
            <person name="Franch-Gras L."/>
            <person name="Hahn C."/>
            <person name="Garcia-Roger E.M."/>
            <person name="Carmona M.J."/>
            <person name="Serra M."/>
            <person name="Gomez A."/>
        </authorList>
    </citation>
    <scope>NUCLEOTIDE SEQUENCE [LARGE SCALE GENOMIC DNA]</scope>
    <source>
        <strain evidence="1">HYR1</strain>
    </source>
</reference>
<sequence>MQYNYLTCYFLIFMKFIDNLSTIKYTKLFFKYFFDKSSFLKYRKKREKKSGIIANRKSITNTNLNSCIHIFFLSGEENYEPLICDKKKV</sequence>
<gene>
    <name evidence="1" type="ORF">BpHYR1_044321</name>
</gene>